<evidence type="ECO:0000256" key="4">
    <source>
        <dbReference type="SAM" id="SignalP"/>
    </source>
</evidence>
<dbReference type="OrthoDB" id="567542at2759"/>
<dbReference type="STRING" id="407821.A0A087TW61"/>
<protein>
    <submittedName>
        <fullName evidence="6">Folate receptor beta</fullName>
    </submittedName>
</protein>
<gene>
    <name evidence="6" type="ORF">X975_02640</name>
</gene>
<keyword evidence="7" id="KW-1185">Reference proteome</keyword>
<evidence type="ECO:0000259" key="5">
    <source>
        <dbReference type="Pfam" id="PF03024"/>
    </source>
</evidence>
<dbReference type="GO" id="GO:0038023">
    <property type="term" value="F:signaling receptor activity"/>
    <property type="evidence" value="ECO:0007669"/>
    <property type="project" value="TreeGrafter"/>
</dbReference>
<dbReference type="AlphaFoldDB" id="A0A087TW61"/>
<keyword evidence="3" id="KW-1015">Disulfide bond</keyword>
<proteinExistence type="inferred from homology"/>
<organism evidence="6 7">
    <name type="scientific">Stegodyphus mimosarum</name>
    <name type="common">African social velvet spider</name>
    <dbReference type="NCBI Taxonomy" id="407821"/>
    <lineage>
        <taxon>Eukaryota</taxon>
        <taxon>Metazoa</taxon>
        <taxon>Ecdysozoa</taxon>
        <taxon>Arthropoda</taxon>
        <taxon>Chelicerata</taxon>
        <taxon>Arachnida</taxon>
        <taxon>Araneae</taxon>
        <taxon>Araneomorphae</taxon>
        <taxon>Entelegynae</taxon>
        <taxon>Eresoidea</taxon>
        <taxon>Eresidae</taxon>
        <taxon>Stegodyphus</taxon>
    </lineage>
</organism>
<dbReference type="OMA" id="KDDFTCK"/>
<dbReference type="Pfam" id="PF03024">
    <property type="entry name" value="Folate_rec"/>
    <property type="match status" value="1"/>
</dbReference>
<dbReference type="InterPro" id="IPR018143">
    <property type="entry name" value="Folate_rcpt-like"/>
</dbReference>
<dbReference type="GO" id="GO:0009897">
    <property type="term" value="C:external side of plasma membrane"/>
    <property type="evidence" value="ECO:0007669"/>
    <property type="project" value="TreeGrafter"/>
</dbReference>
<dbReference type="EMBL" id="KK117019">
    <property type="protein sequence ID" value="KFM69350.1"/>
    <property type="molecule type" value="Genomic_DNA"/>
</dbReference>
<feature type="domain" description="Folate receptor-like" evidence="5">
    <location>
        <begin position="35"/>
        <end position="208"/>
    </location>
</feature>
<dbReference type="PANTHER" id="PTHR10517">
    <property type="entry name" value="FOLATE RECEPTOR"/>
    <property type="match status" value="1"/>
</dbReference>
<feature type="signal peptide" evidence="4">
    <location>
        <begin position="1"/>
        <end position="19"/>
    </location>
</feature>
<reference evidence="6 7" key="1">
    <citation type="submission" date="2013-11" db="EMBL/GenBank/DDBJ databases">
        <title>Genome sequencing of Stegodyphus mimosarum.</title>
        <authorList>
            <person name="Bechsgaard J."/>
        </authorList>
    </citation>
    <scope>NUCLEOTIDE SEQUENCE [LARGE SCALE GENOMIC DNA]</scope>
</reference>
<dbReference type="PANTHER" id="PTHR10517:SF14">
    <property type="entry name" value="FOLATE RECEPTOR 1-RELATED"/>
    <property type="match status" value="1"/>
</dbReference>
<name>A0A087TW61_STEMI</name>
<feature type="chain" id="PRO_5001829956" evidence="4">
    <location>
        <begin position="20"/>
        <end position="253"/>
    </location>
</feature>
<evidence type="ECO:0000313" key="6">
    <source>
        <dbReference type="EMBL" id="KFM69350.1"/>
    </source>
</evidence>
<evidence type="ECO:0000256" key="1">
    <source>
        <dbReference type="ARBA" id="ARBA00007932"/>
    </source>
</evidence>
<evidence type="ECO:0000313" key="7">
    <source>
        <dbReference type="Proteomes" id="UP000054359"/>
    </source>
</evidence>
<dbReference type="Proteomes" id="UP000054359">
    <property type="component" value="Unassembled WGS sequence"/>
</dbReference>
<evidence type="ECO:0000256" key="3">
    <source>
        <dbReference type="ARBA" id="ARBA00023157"/>
    </source>
</evidence>
<feature type="non-terminal residue" evidence="6">
    <location>
        <position position="253"/>
    </location>
</feature>
<keyword evidence="2 4" id="KW-0732">Signal</keyword>
<sequence length="253" mass="29827">MMAHLQYLWIAVLIACIESAVCQLSNNKDDLLNWCLDSVNHKHKPGKEDTLHEQCLPWKDHACCTNEVAIMVHETNMYNFTLDHCFSQTGFNMSDKCRRHFNQNNCFYECEPHIGLWVVKTKRKIATERFYKVPLCASDCNSWFDACKEDFTCAHNWPRDFKFSKGHNTCKEDAKCFTFKQVYETDKNFCENVWDDSWVYTPDDQPCMRIWFNGSSGNPNRKIAEYYINKHFDGGSVNTIYIWLIFLSLISHF</sequence>
<accession>A0A087TW61</accession>
<comment type="similarity">
    <text evidence="1">Belongs to the folate receptor family.</text>
</comment>
<keyword evidence="6" id="KW-0675">Receptor</keyword>
<dbReference type="InterPro" id="IPR004269">
    <property type="entry name" value="Folate_rcpt"/>
</dbReference>
<evidence type="ECO:0000256" key="2">
    <source>
        <dbReference type="ARBA" id="ARBA00022729"/>
    </source>
</evidence>